<dbReference type="GO" id="GO:0046872">
    <property type="term" value="F:metal ion binding"/>
    <property type="evidence" value="ECO:0007669"/>
    <property type="project" value="InterPro"/>
</dbReference>
<keyword evidence="3" id="KW-1185">Reference proteome</keyword>
<keyword evidence="1" id="KW-0732">Signal</keyword>
<protein>
    <submittedName>
        <fullName evidence="2">Uncharacterized protein</fullName>
    </submittedName>
</protein>
<dbReference type="AlphaFoldDB" id="A0A3P7K7N8"/>
<feature type="signal peptide" evidence="1">
    <location>
        <begin position="1"/>
        <end position="21"/>
    </location>
</feature>
<proteinExistence type="predicted"/>
<sequence>MSPQQISYCLLVVVCPKVILIQHLAGAVSEEETTLARNQLRTALYQQLESNTGKAEFNAKELLYTGSVRSLADLENQIASIDQQALRNAVFNHVYDRDTANVGVGKHLATFPLAVG</sequence>
<evidence type="ECO:0000313" key="3">
    <source>
        <dbReference type="Proteomes" id="UP000270094"/>
    </source>
</evidence>
<name>A0A3P7K7N8_STRVU</name>
<gene>
    <name evidence="2" type="ORF">SVUK_LOCUS19385</name>
</gene>
<feature type="chain" id="PRO_5018243965" evidence="1">
    <location>
        <begin position="22"/>
        <end position="116"/>
    </location>
</feature>
<dbReference type="OrthoDB" id="10251424at2759"/>
<dbReference type="EMBL" id="UYYB01129790">
    <property type="protein sequence ID" value="VDM84387.1"/>
    <property type="molecule type" value="Genomic_DNA"/>
</dbReference>
<dbReference type="Gene3D" id="3.30.830.10">
    <property type="entry name" value="Metalloenzyme, LuxS/M16 peptidase-like"/>
    <property type="match status" value="1"/>
</dbReference>
<dbReference type="InterPro" id="IPR011249">
    <property type="entry name" value="Metalloenz_LuxS/M16"/>
</dbReference>
<organism evidence="2 3">
    <name type="scientific">Strongylus vulgaris</name>
    <name type="common">Blood worm</name>
    <dbReference type="NCBI Taxonomy" id="40348"/>
    <lineage>
        <taxon>Eukaryota</taxon>
        <taxon>Metazoa</taxon>
        <taxon>Ecdysozoa</taxon>
        <taxon>Nematoda</taxon>
        <taxon>Chromadorea</taxon>
        <taxon>Rhabditida</taxon>
        <taxon>Rhabditina</taxon>
        <taxon>Rhabditomorpha</taxon>
        <taxon>Strongyloidea</taxon>
        <taxon>Strongylidae</taxon>
        <taxon>Strongylus</taxon>
    </lineage>
</organism>
<accession>A0A3P7K7N8</accession>
<dbReference type="Proteomes" id="UP000270094">
    <property type="component" value="Unassembled WGS sequence"/>
</dbReference>
<reference evidence="2 3" key="1">
    <citation type="submission" date="2018-11" db="EMBL/GenBank/DDBJ databases">
        <authorList>
            <consortium name="Pathogen Informatics"/>
        </authorList>
    </citation>
    <scope>NUCLEOTIDE SEQUENCE [LARGE SCALE GENOMIC DNA]</scope>
</reference>
<evidence type="ECO:0000256" key="1">
    <source>
        <dbReference type="SAM" id="SignalP"/>
    </source>
</evidence>
<dbReference type="SUPFAM" id="SSF63411">
    <property type="entry name" value="LuxS/MPP-like metallohydrolase"/>
    <property type="match status" value="1"/>
</dbReference>
<evidence type="ECO:0000313" key="2">
    <source>
        <dbReference type="EMBL" id="VDM84387.1"/>
    </source>
</evidence>